<evidence type="ECO:0000256" key="10">
    <source>
        <dbReference type="ARBA" id="ARBA00047493"/>
    </source>
</evidence>
<evidence type="ECO:0000256" key="7">
    <source>
        <dbReference type="ARBA" id="ARBA00022840"/>
    </source>
</evidence>
<keyword evidence="4 11" id="KW-0436">Ligase</keyword>
<dbReference type="InterPro" id="IPR001645">
    <property type="entry name" value="Folylpolyglutamate_synth"/>
</dbReference>
<evidence type="ECO:0000313" key="14">
    <source>
        <dbReference type="EMBL" id="HIU57044.1"/>
    </source>
</evidence>
<reference evidence="14" key="1">
    <citation type="submission" date="2020-10" db="EMBL/GenBank/DDBJ databases">
        <authorList>
            <person name="Gilroy R."/>
        </authorList>
    </citation>
    <scope>NUCLEOTIDE SEQUENCE</scope>
    <source>
        <strain evidence="14">USAMLcec3-3695</strain>
    </source>
</reference>
<dbReference type="AlphaFoldDB" id="A0A9D1MBC0"/>
<dbReference type="InterPro" id="IPR036615">
    <property type="entry name" value="Mur_ligase_C_dom_sf"/>
</dbReference>
<dbReference type="Gene3D" id="3.90.190.20">
    <property type="entry name" value="Mur ligase, C-terminal domain"/>
    <property type="match status" value="1"/>
</dbReference>
<dbReference type="Gene3D" id="3.40.1190.10">
    <property type="entry name" value="Mur-like, catalytic domain"/>
    <property type="match status" value="1"/>
</dbReference>
<evidence type="ECO:0000256" key="1">
    <source>
        <dbReference type="ARBA" id="ARBA00001946"/>
    </source>
</evidence>
<dbReference type="InterPro" id="IPR013221">
    <property type="entry name" value="Mur_ligase_cen"/>
</dbReference>
<feature type="domain" description="Mur ligase C-terminal" evidence="12">
    <location>
        <begin position="286"/>
        <end position="396"/>
    </location>
</feature>
<dbReference type="Pfam" id="PF08245">
    <property type="entry name" value="Mur_ligase_M"/>
    <property type="match status" value="1"/>
</dbReference>
<dbReference type="GO" id="GO:0004326">
    <property type="term" value="F:tetrahydrofolylpolyglutamate synthase activity"/>
    <property type="evidence" value="ECO:0007669"/>
    <property type="project" value="UniProtKB-EC"/>
</dbReference>
<keyword evidence="6 11" id="KW-0547">Nucleotide-binding</keyword>
<reference evidence="14" key="2">
    <citation type="journal article" date="2021" name="PeerJ">
        <title>Extensive microbial diversity within the chicken gut microbiome revealed by metagenomics and culture.</title>
        <authorList>
            <person name="Gilroy R."/>
            <person name="Ravi A."/>
            <person name="Getino M."/>
            <person name="Pursley I."/>
            <person name="Horton D.L."/>
            <person name="Alikhan N.F."/>
            <person name="Baker D."/>
            <person name="Gharbi K."/>
            <person name="Hall N."/>
            <person name="Watson M."/>
            <person name="Adriaenssens E.M."/>
            <person name="Foster-Nyarko E."/>
            <person name="Jarju S."/>
            <person name="Secka A."/>
            <person name="Antonio M."/>
            <person name="Oren A."/>
            <person name="Chaudhuri R.R."/>
            <person name="La Ragione R."/>
            <person name="Hildebrand F."/>
            <person name="Pallen M.J."/>
        </authorList>
    </citation>
    <scope>NUCLEOTIDE SEQUENCE</scope>
    <source>
        <strain evidence="14">USAMLcec3-3695</strain>
    </source>
</reference>
<feature type="domain" description="Mur ligase central" evidence="13">
    <location>
        <begin position="44"/>
        <end position="263"/>
    </location>
</feature>
<name>A0A9D1MBC0_9FIRM</name>
<dbReference type="PANTHER" id="PTHR11136">
    <property type="entry name" value="FOLYLPOLYGLUTAMATE SYNTHASE-RELATED"/>
    <property type="match status" value="1"/>
</dbReference>
<dbReference type="EMBL" id="DVNB01000047">
    <property type="protein sequence ID" value="HIU57044.1"/>
    <property type="molecule type" value="Genomic_DNA"/>
</dbReference>
<evidence type="ECO:0000259" key="12">
    <source>
        <dbReference type="Pfam" id="PF02875"/>
    </source>
</evidence>
<gene>
    <name evidence="14" type="ORF">IAA61_04420</name>
</gene>
<keyword evidence="8" id="KW-0460">Magnesium</keyword>
<evidence type="ECO:0000256" key="9">
    <source>
        <dbReference type="ARBA" id="ARBA00030592"/>
    </source>
</evidence>
<dbReference type="EC" id="6.3.2.17" evidence="3"/>
<evidence type="ECO:0000256" key="5">
    <source>
        <dbReference type="ARBA" id="ARBA00022723"/>
    </source>
</evidence>
<protein>
    <recommendedName>
        <fullName evidence="3">tetrahydrofolate synthase</fullName>
        <ecNumber evidence="3">6.3.2.17</ecNumber>
    </recommendedName>
    <alternativeName>
        <fullName evidence="9">Tetrahydrofolylpolyglutamate synthase</fullName>
    </alternativeName>
</protein>
<dbReference type="PIRSF" id="PIRSF001563">
    <property type="entry name" value="Folylpolyglu_synth"/>
    <property type="match status" value="1"/>
</dbReference>
<dbReference type="NCBIfam" id="TIGR01499">
    <property type="entry name" value="folC"/>
    <property type="match status" value="1"/>
</dbReference>
<dbReference type="PROSITE" id="PS01012">
    <property type="entry name" value="FOLYLPOLYGLU_SYNT_2"/>
    <property type="match status" value="1"/>
</dbReference>
<evidence type="ECO:0000256" key="3">
    <source>
        <dbReference type="ARBA" id="ARBA00013025"/>
    </source>
</evidence>
<evidence type="ECO:0000256" key="8">
    <source>
        <dbReference type="ARBA" id="ARBA00022842"/>
    </source>
</evidence>
<comment type="catalytic activity">
    <reaction evidence="10">
        <text>(6S)-5,6,7,8-tetrahydrofolyl-(gamma-L-Glu)(n) + L-glutamate + ATP = (6S)-5,6,7,8-tetrahydrofolyl-(gamma-L-Glu)(n+1) + ADP + phosphate + H(+)</text>
        <dbReference type="Rhea" id="RHEA:10580"/>
        <dbReference type="Rhea" id="RHEA-COMP:14738"/>
        <dbReference type="Rhea" id="RHEA-COMP:14740"/>
        <dbReference type="ChEBI" id="CHEBI:15378"/>
        <dbReference type="ChEBI" id="CHEBI:29985"/>
        <dbReference type="ChEBI" id="CHEBI:30616"/>
        <dbReference type="ChEBI" id="CHEBI:43474"/>
        <dbReference type="ChEBI" id="CHEBI:141005"/>
        <dbReference type="ChEBI" id="CHEBI:456216"/>
        <dbReference type="EC" id="6.3.2.17"/>
    </reaction>
</comment>
<proteinExistence type="inferred from homology"/>
<dbReference type="PANTHER" id="PTHR11136:SF0">
    <property type="entry name" value="DIHYDROFOLATE SYNTHETASE-RELATED"/>
    <property type="match status" value="1"/>
</dbReference>
<evidence type="ECO:0000259" key="13">
    <source>
        <dbReference type="Pfam" id="PF08245"/>
    </source>
</evidence>
<comment type="caution">
    <text evidence="14">The sequence shown here is derived from an EMBL/GenBank/DDBJ whole genome shotgun (WGS) entry which is preliminary data.</text>
</comment>
<dbReference type="GO" id="GO:0005737">
    <property type="term" value="C:cytoplasm"/>
    <property type="evidence" value="ECO:0007669"/>
    <property type="project" value="TreeGrafter"/>
</dbReference>
<accession>A0A9D1MBC0</accession>
<evidence type="ECO:0000313" key="15">
    <source>
        <dbReference type="Proteomes" id="UP000824109"/>
    </source>
</evidence>
<dbReference type="InterPro" id="IPR004101">
    <property type="entry name" value="Mur_ligase_C"/>
</dbReference>
<sequence length="418" mass="43706">MLYTEAKKFTDGLAARGIAPGLGNISALMSELGDPQDRIKTVHIAGTNGKGSVGAFLEAILKSAGYSVGRFSSPAVAEHLEMFTINGTPVSGSDYAECIERLIKPITVLENRGIYITSFEAETAAAFLLFEKHMPDHTIIECGMGGRLDSTNVLKAPELSVITSVSLDHTAFLGDDLKSIALEKAGIIKHGVPAVTAEQSGEVTDVLRDAAAKMDTTLYIAGHPENIRYSDTGTVFDLGDTKSLEISLPGTYQLKNAAAAVKAAEVLGIGDDAVRRGLHSAKWGFRFERIGKFILDGAHNPAAAAELAASAGIYLSGSTAIICGCFKDKDYAGIAAHTAHIAGHVYTVTPPGPRGLNAGILAGEFRKNGVPAKSCGSIAEAAAEACGFDNVLIFGSLSILAEAKRVIDLTNQTKGADK</sequence>
<evidence type="ECO:0000256" key="4">
    <source>
        <dbReference type="ARBA" id="ARBA00022598"/>
    </source>
</evidence>
<keyword evidence="7 11" id="KW-0067">ATP-binding</keyword>
<comment type="similarity">
    <text evidence="2 11">Belongs to the folylpolyglutamate synthase family.</text>
</comment>
<dbReference type="Pfam" id="PF02875">
    <property type="entry name" value="Mur_ligase_C"/>
    <property type="match status" value="1"/>
</dbReference>
<comment type="cofactor">
    <cofactor evidence="1">
        <name>Mg(2+)</name>
        <dbReference type="ChEBI" id="CHEBI:18420"/>
    </cofactor>
</comment>
<dbReference type="InterPro" id="IPR018109">
    <property type="entry name" value="Folylpolyglutamate_synth_CS"/>
</dbReference>
<dbReference type="SUPFAM" id="SSF53623">
    <property type="entry name" value="MurD-like peptide ligases, catalytic domain"/>
    <property type="match status" value="1"/>
</dbReference>
<dbReference type="Proteomes" id="UP000824109">
    <property type="component" value="Unassembled WGS sequence"/>
</dbReference>
<dbReference type="InterPro" id="IPR036565">
    <property type="entry name" value="Mur-like_cat_sf"/>
</dbReference>
<evidence type="ECO:0000256" key="2">
    <source>
        <dbReference type="ARBA" id="ARBA00008276"/>
    </source>
</evidence>
<dbReference type="FunFam" id="3.40.1190.10:FF:000011">
    <property type="entry name" value="Folylpolyglutamate synthase/dihydrofolate synthase"/>
    <property type="match status" value="1"/>
</dbReference>
<organism evidence="14 15">
    <name type="scientific">Candidatus Ornithomonoglobus merdipullorum</name>
    <dbReference type="NCBI Taxonomy" id="2840895"/>
    <lineage>
        <taxon>Bacteria</taxon>
        <taxon>Bacillati</taxon>
        <taxon>Bacillota</taxon>
        <taxon>Clostridia</taxon>
        <taxon>Candidatus Ornithomonoglobus</taxon>
    </lineage>
</organism>
<keyword evidence="5" id="KW-0479">Metal-binding</keyword>
<evidence type="ECO:0000256" key="11">
    <source>
        <dbReference type="PIRNR" id="PIRNR001563"/>
    </source>
</evidence>
<dbReference type="GO" id="GO:0008841">
    <property type="term" value="F:dihydrofolate synthase activity"/>
    <property type="evidence" value="ECO:0007669"/>
    <property type="project" value="TreeGrafter"/>
</dbReference>
<dbReference type="SUPFAM" id="SSF53244">
    <property type="entry name" value="MurD-like peptide ligases, peptide-binding domain"/>
    <property type="match status" value="1"/>
</dbReference>
<dbReference type="GO" id="GO:0046872">
    <property type="term" value="F:metal ion binding"/>
    <property type="evidence" value="ECO:0007669"/>
    <property type="project" value="UniProtKB-KW"/>
</dbReference>
<dbReference type="GO" id="GO:0005524">
    <property type="term" value="F:ATP binding"/>
    <property type="evidence" value="ECO:0007669"/>
    <property type="project" value="UniProtKB-KW"/>
</dbReference>
<evidence type="ECO:0000256" key="6">
    <source>
        <dbReference type="ARBA" id="ARBA00022741"/>
    </source>
</evidence>